<comment type="caution">
    <text evidence="1">The sequence shown here is derived from an EMBL/GenBank/DDBJ whole genome shotgun (WGS) entry which is preliminary data.</text>
</comment>
<keyword evidence="2" id="KW-1185">Reference proteome</keyword>
<organism evidence="1 2">
    <name type="scientific">Araneus ventricosus</name>
    <name type="common">Orbweaver spider</name>
    <name type="synonym">Epeira ventricosa</name>
    <dbReference type="NCBI Taxonomy" id="182803"/>
    <lineage>
        <taxon>Eukaryota</taxon>
        <taxon>Metazoa</taxon>
        <taxon>Ecdysozoa</taxon>
        <taxon>Arthropoda</taxon>
        <taxon>Chelicerata</taxon>
        <taxon>Arachnida</taxon>
        <taxon>Araneae</taxon>
        <taxon>Araneomorphae</taxon>
        <taxon>Entelegynae</taxon>
        <taxon>Araneoidea</taxon>
        <taxon>Araneidae</taxon>
        <taxon>Araneus</taxon>
    </lineage>
</organism>
<protein>
    <recommendedName>
        <fullName evidence="3">Endonuclease/exonuclease/phosphatase domain-containing protein</fullName>
    </recommendedName>
</protein>
<dbReference type="Proteomes" id="UP000499080">
    <property type="component" value="Unassembled WGS sequence"/>
</dbReference>
<dbReference type="AlphaFoldDB" id="A0A4Y2M4T3"/>
<accession>A0A4Y2M4T3</accession>
<dbReference type="SUPFAM" id="SSF56219">
    <property type="entry name" value="DNase I-like"/>
    <property type="match status" value="1"/>
</dbReference>
<dbReference type="InterPro" id="IPR036691">
    <property type="entry name" value="Endo/exonu/phosph_ase_sf"/>
</dbReference>
<name>A0A4Y2M4T3_ARAVE</name>
<evidence type="ECO:0000313" key="2">
    <source>
        <dbReference type="Proteomes" id="UP000499080"/>
    </source>
</evidence>
<reference evidence="1 2" key="1">
    <citation type="journal article" date="2019" name="Sci. Rep.">
        <title>Orb-weaving spider Araneus ventricosus genome elucidates the spidroin gene catalogue.</title>
        <authorList>
            <person name="Kono N."/>
            <person name="Nakamura H."/>
            <person name="Ohtoshi R."/>
            <person name="Moran D.A.P."/>
            <person name="Shinohara A."/>
            <person name="Yoshida Y."/>
            <person name="Fujiwara M."/>
            <person name="Mori M."/>
            <person name="Tomita M."/>
            <person name="Arakawa K."/>
        </authorList>
    </citation>
    <scope>NUCLEOTIDE SEQUENCE [LARGE SCALE GENOMIC DNA]</scope>
</reference>
<sequence>MFLFSALIKYSEKSLLIDEEFHIDKDVPIIVMGDFDVDVKRNDKAFGFMKKHSDLNMVPINYPSTLGKSYIDSTFTRNISPQLLNYVCYVSYHRPILHRNATYPRTIEEFKMKELTL</sequence>
<dbReference type="EMBL" id="BGPR01006650">
    <property type="protein sequence ID" value="GBN20716.1"/>
    <property type="molecule type" value="Genomic_DNA"/>
</dbReference>
<evidence type="ECO:0008006" key="3">
    <source>
        <dbReference type="Google" id="ProtNLM"/>
    </source>
</evidence>
<evidence type="ECO:0000313" key="1">
    <source>
        <dbReference type="EMBL" id="GBN20716.1"/>
    </source>
</evidence>
<gene>
    <name evidence="1" type="ORF">AVEN_125102_1</name>
</gene>
<proteinExistence type="predicted"/>